<reference evidence="4" key="3">
    <citation type="submission" date="2024-06" db="PDB data bank">
        <title>Perkinsus marinus Respiratory supercomplex CII2CIII2CIV2 in c1 sate.</title>
        <authorList>
            <person name="Wu F."/>
            <person name="Amunts A."/>
        </authorList>
    </citation>
    <scope>STRUCTURE BY ELECTRON MICROSCOPY (2.50 ANGSTROMS) OF 11-132</scope>
</reference>
<keyword evidence="4 5" id="KW-0002">3D-structure</keyword>
<dbReference type="PDB" id="9FZL">
    <property type="method" value="EM"/>
    <property type="resolution" value="2.20 A"/>
    <property type="chains" value="4L/4l=11-132"/>
</dbReference>
<evidence type="ECO:0007829" key="4">
    <source>
        <dbReference type="PDB" id="9FQ7"/>
    </source>
</evidence>
<name>C5KPD1_PERM5</name>
<dbReference type="PDB" id="9FQ8">
    <property type="method" value="EM"/>
    <property type="resolution" value="2.20 A"/>
    <property type="chains" value="4L=11-132"/>
</dbReference>
<accession>C5KPD1</accession>
<evidence type="ECO:0007829" key="5">
    <source>
        <dbReference type="PDB" id="9FQ8"/>
    </source>
</evidence>
<sequence>MLRLSPTTLSVTRYPSGTRTIMSPYPGGPVYQWLRINYNYFKRYQWRRVGRWQMRSWCYWKAAFYGVPEWNIDPTKNQWRWCVDPAWYGGMRDKANMDMYRLMVYPFFGYALLYLHSRFKQNDKYNVFAKWRKNDNNNNDK</sequence>
<dbReference type="OrthoDB" id="406835at2759"/>
<keyword evidence="1" id="KW-0812">Transmembrane</keyword>
<evidence type="ECO:0007829" key="6">
    <source>
        <dbReference type="PDB" id="9FZL"/>
    </source>
</evidence>
<feature type="transmembrane region" description="Helical" evidence="1">
    <location>
        <begin position="99"/>
        <end position="115"/>
    </location>
</feature>
<dbReference type="PDB" id="9FQ7">
    <property type="method" value="EM"/>
    <property type="resolution" value="2.50 A"/>
    <property type="chains" value="4L/4l=11-132"/>
</dbReference>
<reference evidence="5" key="2">
    <citation type="submission" date="2024-06" db="PDB data bank">
        <title>Perkinsus marinus Respiratory complex CIV.</title>
        <authorList>
            <person name="Wu F."/>
            <person name="Amunts A."/>
        </authorList>
    </citation>
    <scope>STRUCTURE BY ELECTRON MICROSCOPY (2.20 ANGSTROMS) OF 11-132</scope>
</reference>
<evidence type="ECO:0000313" key="2">
    <source>
        <dbReference type="EMBL" id="EER13660.1"/>
    </source>
</evidence>
<dbReference type="RefSeq" id="XP_002781865.1">
    <property type="nucleotide sequence ID" value="XM_002781819.1"/>
</dbReference>
<reference evidence="2 3" key="1">
    <citation type="submission" date="2008-07" db="EMBL/GenBank/DDBJ databases">
        <authorList>
            <person name="El-Sayed N."/>
            <person name="Caler E."/>
            <person name="Inman J."/>
            <person name="Amedeo P."/>
            <person name="Hass B."/>
            <person name="Wortman J."/>
        </authorList>
    </citation>
    <scope>NUCLEOTIDE SEQUENCE [LARGE SCALE GENOMIC DNA]</scope>
    <source>
        <strain evidence="3">ATCC 50983 / TXsc</strain>
    </source>
</reference>
<dbReference type="EMBL" id="GG675028">
    <property type="protein sequence ID" value="EER13660.1"/>
    <property type="molecule type" value="Genomic_DNA"/>
</dbReference>
<dbReference type="AlphaFoldDB" id="C5KPD1"/>
<protein>
    <submittedName>
        <fullName evidence="2">Uncharacterized protein</fullName>
    </submittedName>
</protein>
<keyword evidence="3" id="KW-1185">Reference proteome</keyword>
<gene>
    <name evidence="2" type="ORF">Pmar_PMAR016315</name>
</gene>
<evidence type="ECO:0000313" key="3">
    <source>
        <dbReference type="Proteomes" id="UP000007800"/>
    </source>
</evidence>
<organism evidence="3">
    <name type="scientific">Perkinsus marinus (strain ATCC 50983 / TXsc)</name>
    <dbReference type="NCBI Taxonomy" id="423536"/>
    <lineage>
        <taxon>Eukaryota</taxon>
        <taxon>Sar</taxon>
        <taxon>Alveolata</taxon>
        <taxon>Perkinsozoa</taxon>
        <taxon>Perkinsea</taxon>
        <taxon>Perkinsida</taxon>
        <taxon>Perkinsidae</taxon>
        <taxon>Perkinsus</taxon>
    </lineage>
</organism>
<dbReference type="Proteomes" id="UP000007800">
    <property type="component" value="Unassembled WGS sequence"/>
</dbReference>
<proteinExistence type="evidence at protein level"/>
<keyword evidence="1" id="KW-1133">Transmembrane helix</keyword>
<reference evidence="6" key="4">
    <citation type="submission" date="2024-07" db="PDB data bank">
        <title>Perkinsus marinus respiratory supercomplex CII2CIII2CIV2 in an intermediate state.</title>
        <authorList>
            <person name="Wu F."/>
            <person name="Amunts A."/>
        </authorList>
    </citation>
    <scope>STRUCTURE BY ELECTRON MICROSCOPY (2.20 ANGSTROMS) OF 11-132</scope>
</reference>
<dbReference type="OMA" id="RTIMSPY"/>
<dbReference type="InParanoid" id="C5KPD1"/>
<evidence type="ECO:0000256" key="1">
    <source>
        <dbReference type="SAM" id="Phobius"/>
    </source>
</evidence>
<dbReference type="FunCoup" id="C5KPD1">
    <property type="interactions" value="21"/>
</dbReference>
<keyword evidence="1" id="KW-0472">Membrane</keyword>
<dbReference type="GeneID" id="9042876"/>